<dbReference type="Proteomes" id="UP000304953">
    <property type="component" value="Unassembled WGS sequence"/>
</dbReference>
<evidence type="ECO:0000313" key="2">
    <source>
        <dbReference type="Proteomes" id="UP000304953"/>
    </source>
</evidence>
<accession>A0AC61RXJ8</accession>
<evidence type="ECO:0000313" key="1">
    <source>
        <dbReference type="EMBL" id="TGY96730.1"/>
    </source>
</evidence>
<reference evidence="1" key="1">
    <citation type="submission" date="2019-04" db="EMBL/GenBank/DDBJ databases">
        <title>Microbes associate with the intestines of laboratory mice.</title>
        <authorList>
            <person name="Navarre W."/>
            <person name="Wong E."/>
            <person name="Huang K."/>
            <person name="Tropini C."/>
            <person name="Ng K."/>
            <person name="Yu B."/>
        </authorList>
    </citation>
    <scope>NUCLEOTIDE SEQUENCE</scope>
    <source>
        <strain evidence="1">NM01_1-7b</strain>
    </source>
</reference>
<proteinExistence type="predicted"/>
<keyword evidence="1" id="KW-0378">Hydrolase</keyword>
<organism evidence="1 2">
    <name type="scientific">Petralouisia muris</name>
    <dbReference type="NCBI Taxonomy" id="3032872"/>
    <lineage>
        <taxon>Bacteria</taxon>
        <taxon>Bacillati</taxon>
        <taxon>Bacillota</taxon>
        <taxon>Clostridia</taxon>
        <taxon>Lachnospirales</taxon>
        <taxon>Lachnospiraceae</taxon>
        <taxon>Petralouisia</taxon>
    </lineage>
</organism>
<dbReference type="EMBL" id="SRYA01000013">
    <property type="protein sequence ID" value="TGY96730.1"/>
    <property type="molecule type" value="Genomic_DNA"/>
</dbReference>
<sequence>MKEKKSNSYILYGVGAAILLILDQFTKYLASVYLKGGSSLVIIKGVFQLHYLENRGAAFGLLQGQKLWFVTITLLMLLLMLLVYYRIPMEKKYRWIRFILVLLTAGAIGNLIDRLRLNYVIDFFYFELINFPVFNMADIYVTLGMALLIVLVLFYYKEEELEVLWPFPKKEQKK</sequence>
<protein>
    <submittedName>
        <fullName evidence="1">Signal peptidase II</fullName>
        <ecNumber evidence="1">3.4.23.36</ecNumber>
    </submittedName>
</protein>
<dbReference type="EC" id="3.4.23.36" evidence="1"/>
<name>A0AC61RXJ8_9FIRM</name>
<comment type="caution">
    <text evidence="1">The sequence shown here is derived from an EMBL/GenBank/DDBJ whole genome shotgun (WGS) entry which is preliminary data.</text>
</comment>
<keyword evidence="2" id="KW-1185">Reference proteome</keyword>
<gene>
    <name evidence="1" type="primary">lspA</name>
    <name evidence="1" type="ORF">E5329_08155</name>
</gene>